<dbReference type="InterPro" id="IPR037402">
    <property type="entry name" value="YidZ_PBP2"/>
</dbReference>
<dbReference type="InterPro" id="IPR036390">
    <property type="entry name" value="WH_DNA-bd_sf"/>
</dbReference>
<organism evidence="6 7">
    <name type="scientific">Vibrio nigripulchritudo SOn1</name>
    <dbReference type="NCBI Taxonomy" id="1238450"/>
    <lineage>
        <taxon>Bacteria</taxon>
        <taxon>Pseudomonadati</taxon>
        <taxon>Pseudomonadota</taxon>
        <taxon>Gammaproteobacteria</taxon>
        <taxon>Vibrionales</taxon>
        <taxon>Vibrionaceae</taxon>
        <taxon>Vibrio</taxon>
    </lineage>
</organism>
<evidence type="ECO:0000256" key="3">
    <source>
        <dbReference type="ARBA" id="ARBA00023125"/>
    </source>
</evidence>
<keyword evidence="2" id="KW-0805">Transcription regulation</keyword>
<reference evidence="6 7" key="1">
    <citation type="journal article" date="2013" name="ISME J.">
        <title>Comparative genomics of pathogenic lineages of Vibrio nigripulchritudo identifies virulence-associated traits.</title>
        <authorList>
            <person name="Goudenege D."/>
            <person name="Labreuche Y."/>
            <person name="Krin E."/>
            <person name="Ansquer D."/>
            <person name="Mangenot S."/>
            <person name="Calteau A."/>
            <person name="Medigue C."/>
            <person name="Mazel D."/>
            <person name="Polz M.F."/>
            <person name="Le Roux F."/>
        </authorList>
    </citation>
    <scope>NUCLEOTIDE SEQUENCE [LARGE SCALE GENOMIC DNA]</scope>
    <source>
        <strain evidence="6 7">SOn1</strain>
    </source>
</reference>
<dbReference type="Gene3D" id="1.10.10.10">
    <property type="entry name" value="Winged helix-like DNA-binding domain superfamily/Winged helix DNA-binding domain"/>
    <property type="match status" value="1"/>
</dbReference>
<feature type="domain" description="HTH lysR-type" evidence="5">
    <location>
        <begin position="17"/>
        <end position="66"/>
    </location>
</feature>
<name>A0AAV2VV78_9VIBR</name>
<evidence type="ECO:0000313" key="6">
    <source>
        <dbReference type="EMBL" id="CCO48639.1"/>
    </source>
</evidence>
<evidence type="ECO:0000256" key="2">
    <source>
        <dbReference type="ARBA" id="ARBA00023015"/>
    </source>
</evidence>
<dbReference type="AlphaFoldDB" id="A0AAV2VV78"/>
<dbReference type="InterPro" id="IPR036388">
    <property type="entry name" value="WH-like_DNA-bd_sf"/>
</dbReference>
<dbReference type="SUPFAM" id="SSF46785">
    <property type="entry name" value="Winged helix' DNA-binding domain"/>
    <property type="match status" value="1"/>
</dbReference>
<dbReference type="Proteomes" id="UP000018211">
    <property type="component" value="Unassembled WGS sequence"/>
</dbReference>
<comment type="similarity">
    <text evidence="1">Belongs to the LysR transcriptional regulatory family.</text>
</comment>
<dbReference type="EMBL" id="CAOF01000150">
    <property type="protein sequence ID" value="CCO48639.1"/>
    <property type="molecule type" value="Genomic_DNA"/>
</dbReference>
<dbReference type="GO" id="GO:0003677">
    <property type="term" value="F:DNA binding"/>
    <property type="evidence" value="ECO:0007669"/>
    <property type="project" value="UniProtKB-KW"/>
</dbReference>
<accession>A0AAV2VV78</accession>
<dbReference type="InterPro" id="IPR050389">
    <property type="entry name" value="LysR-type_TF"/>
</dbReference>
<proteinExistence type="inferred from homology"/>
<keyword evidence="4" id="KW-0804">Transcription</keyword>
<dbReference type="GO" id="GO:0003700">
    <property type="term" value="F:DNA-binding transcription factor activity"/>
    <property type="evidence" value="ECO:0007669"/>
    <property type="project" value="InterPro"/>
</dbReference>
<dbReference type="PROSITE" id="PS50931">
    <property type="entry name" value="HTH_LYSR"/>
    <property type="match status" value="1"/>
</dbReference>
<dbReference type="Pfam" id="PF03466">
    <property type="entry name" value="LysR_substrate"/>
    <property type="match status" value="1"/>
</dbReference>
<protein>
    <submittedName>
        <fullName evidence="6">Transcriptional regulator, LysR family</fullName>
    </submittedName>
</protein>
<dbReference type="SUPFAM" id="SSF53850">
    <property type="entry name" value="Periplasmic binding protein-like II"/>
    <property type="match status" value="1"/>
</dbReference>
<evidence type="ECO:0000313" key="7">
    <source>
        <dbReference type="Proteomes" id="UP000018211"/>
    </source>
</evidence>
<evidence type="ECO:0000256" key="4">
    <source>
        <dbReference type="ARBA" id="ARBA00023163"/>
    </source>
</evidence>
<gene>
    <name evidence="6" type="ORF">VIBNISOn1_570029</name>
</gene>
<dbReference type="Gene3D" id="3.40.190.10">
    <property type="entry name" value="Periplasmic binding protein-like II"/>
    <property type="match status" value="2"/>
</dbReference>
<dbReference type="InterPro" id="IPR005119">
    <property type="entry name" value="LysR_subst-bd"/>
</dbReference>
<dbReference type="PANTHER" id="PTHR30118:SF6">
    <property type="entry name" value="HTH-TYPE TRANSCRIPTIONAL REGULATOR LEUO"/>
    <property type="match status" value="1"/>
</dbReference>
<dbReference type="Pfam" id="PF00126">
    <property type="entry name" value="HTH_1"/>
    <property type="match status" value="1"/>
</dbReference>
<dbReference type="CDD" id="cd08417">
    <property type="entry name" value="PBP2_Nitroaromatics_like"/>
    <property type="match status" value="1"/>
</dbReference>
<comment type="caution">
    <text evidence="6">The sequence shown here is derived from an EMBL/GenBank/DDBJ whole genome shotgun (WGS) entry which is preliminary data.</text>
</comment>
<keyword evidence="3" id="KW-0238">DNA-binding</keyword>
<evidence type="ECO:0000256" key="1">
    <source>
        <dbReference type="ARBA" id="ARBA00009437"/>
    </source>
</evidence>
<evidence type="ECO:0000259" key="5">
    <source>
        <dbReference type="PROSITE" id="PS50931"/>
    </source>
</evidence>
<dbReference type="InterPro" id="IPR000847">
    <property type="entry name" value="LysR_HTH_N"/>
</dbReference>
<dbReference type="RefSeq" id="WP_022613069.1">
    <property type="nucleotide sequence ID" value="NZ_LK391965.1"/>
</dbReference>
<sequence>MHKTDFLAIDGKLLTQFLAIYDFQSVSRAAQHLNINQSSASHALDRLRKILDDPLFVRSGRGLIPTERADTVALDARVVLAKLEAMTINMTYDPSMDKGEFTIMANDYEIEHIIKPVFPIFQKQAPELTIRIVHAISGLDIPTALREGVADLAINPDIDIDATDIRQKRLISDHDVVYYDPDFRSAPQSLDEYCQARHGIIVLGDIKKTEADSQIIAKGKQRKIAVKTGSFNVLASLIRGTDIITTMPSNLADSIFKGLAHCPAPVDLTPYSIVQLWHQQNSHSARHKWVRETIQSPFSTAK</sequence>
<dbReference type="PANTHER" id="PTHR30118">
    <property type="entry name" value="HTH-TYPE TRANSCRIPTIONAL REGULATOR LEUO-RELATED"/>
    <property type="match status" value="1"/>
</dbReference>